<dbReference type="PANTHER" id="PTHR43236:SF1">
    <property type="entry name" value="BLL7220 PROTEIN"/>
    <property type="match status" value="1"/>
</dbReference>
<proteinExistence type="predicted"/>
<protein>
    <recommendedName>
        <fullName evidence="1">IrrE N-terminal-like domain-containing protein</fullName>
    </recommendedName>
</protein>
<dbReference type="HOGENOM" id="CLU_083560_1_0_5"/>
<sequence length="216" mass="24657">MRVPYLHKADIEAAANELLMSYHYKFGMEEAPPVPVEEILESLLGLALEFDDLDALLNKKGVLGATWVNERRVVINEMLDPTEDPSVEGRYRFTLAHELGHWQLHRHLSFGEDGQTILCRSKSKKDPMEWQADCFAGYLLMPKKDVIRSWEEVFGTHDPYDASEELYNMQSRFDEAGEASEEGLVVDLARDLAEVFQVSGLAMQIRLVDMGLLKLR</sequence>
<dbReference type="eggNOG" id="COG2856">
    <property type="taxonomic scope" value="Bacteria"/>
</dbReference>
<organism evidence="2 3">
    <name type="scientific">Magnetococcus marinus (strain ATCC BAA-1437 / JCM 17883 / MC-1)</name>
    <dbReference type="NCBI Taxonomy" id="156889"/>
    <lineage>
        <taxon>Bacteria</taxon>
        <taxon>Pseudomonadati</taxon>
        <taxon>Pseudomonadota</taxon>
        <taxon>Magnetococcia</taxon>
        <taxon>Magnetococcales</taxon>
        <taxon>Magnetococcaceae</taxon>
        <taxon>Magnetococcus</taxon>
    </lineage>
</organism>
<dbReference type="AlphaFoldDB" id="A0LB14"/>
<name>A0LB14_MAGMM</name>
<dbReference type="Gene3D" id="1.10.10.2910">
    <property type="match status" value="1"/>
</dbReference>
<dbReference type="InterPro" id="IPR010359">
    <property type="entry name" value="IrrE_HExxH"/>
</dbReference>
<reference evidence="3" key="1">
    <citation type="journal article" date="2009" name="Appl. Environ. Microbiol.">
        <title>Complete genome sequence of the chemolithoautotrophic marine magnetotactic coccus strain MC-1.</title>
        <authorList>
            <person name="Schubbe S."/>
            <person name="Williams T.J."/>
            <person name="Xie G."/>
            <person name="Kiss H.E."/>
            <person name="Brettin T.S."/>
            <person name="Martinez D."/>
            <person name="Ross C.A."/>
            <person name="Schuler D."/>
            <person name="Cox B.L."/>
            <person name="Nealson K.H."/>
            <person name="Bazylinski D.A."/>
        </authorList>
    </citation>
    <scope>NUCLEOTIDE SEQUENCE [LARGE SCALE GENOMIC DNA]</scope>
    <source>
        <strain evidence="3">ATCC BAA-1437 / JCM 17883 / MC-1</strain>
    </source>
</reference>
<dbReference type="RefSeq" id="WP_011714259.1">
    <property type="nucleotide sequence ID" value="NC_008576.1"/>
</dbReference>
<feature type="domain" description="IrrE N-terminal-like" evidence="1">
    <location>
        <begin position="88"/>
        <end position="168"/>
    </location>
</feature>
<evidence type="ECO:0000313" key="3">
    <source>
        <dbReference type="Proteomes" id="UP000002586"/>
    </source>
</evidence>
<keyword evidence="3" id="KW-1185">Reference proteome</keyword>
<dbReference type="OrthoDB" id="9794834at2"/>
<dbReference type="Proteomes" id="UP000002586">
    <property type="component" value="Chromosome"/>
</dbReference>
<accession>A0LB14</accession>
<evidence type="ECO:0000313" key="2">
    <source>
        <dbReference type="EMBL" id="ABK45157.1"/>
    </source>
</evidence>
<dbReference type="InterPro" id="IPR052345">
    <property type="entry name" value="Rad_response_metalloprotease"/>
</dbReference>
<evidence type="ECO:0000259" key="1">
    <source>
        <dbReference type="Pfam" id="PF06114"/>
    </source>
</evidence>
<dbReference type="STRING" id="156889.Mmc1_2661"/>
<gene>
    <name evidence="2" type="ordered locus">Mmc1_2661</name>
</gene>
<dbReference type="Pfam" id="PF06114">
    <property type="entry name" value="Peptidase_M78"/>
    <property type="match status" value="1"/>
</dbReference>
<dbReference type="PANTHER" id="PTHR43236">
    <property type="entry name" value="ANTITOXIN HIGA1"/>
    <property type="match status" value="1"/>
</dbReference>
<reference evidence="2 3" key="2">
    <citation type="journal article" date="2012" name="Int. J. Syst. Evol. Microbiol.">
        <title>Magnetococcus marinus gen. nov., sp. nov., a marine, magnetotactic bacterium that represents a novel lineage (Magnetococcaceae fam. nov.; Magnetococcales ord. nov.) at the base of the Alphaproteobacteria.</title>
        <authorList>
            <person name="Bazylinski D.A."/>
            <person name="Williams T.J."/>
            <person name="Lefevre C.T."/>
            <person name="Berg R.J."/>
            <person name="Zhang C.L."/>
            <person name="Bowser S.S."/>
            <person name="Dean A.J."/>
            <person name="Beveridge T.J."/>
        </authorList>
    </citation>
    <scope>NUCLEOTIDE SEQUENCE [LARGE SCALE GENOMIC DNA]</scope>
    <source>
        <strain evidence="3">ATCC BAA-1437 / JCM 17883 / MC-1</strain>
    </source>
</reference>
<dbReference type="KEGG" id="mgm:Mmc1_2661"/>
<dbReference type="EMBL" id="CP000471">
    <property type="protein sequence ID" value="ABK45157.1"/>
    <property type="molecule type" value="Genomic_DNA"/>
</dbReference>